<reference evidence="1" key="1">
    <citation type="submission" date="2023-06" db="EMBL/GenBank/DDBJ databases">
        <title>Male Hemibagrus guttatus genome.</title>
        <authorList>
            <person name="Bian C."/>
        </authorList>
    </citation>
    <scope>NUCLEOTIDE SEQUENCE</scope>
    <source>
        <strain evidence="1">Male_cb2023</strain>
        <tissue evidence="1">Muscle</tissue>
    </source>
</reference>
<dbReference type="EMBL" id="JAUCMX010000003">
    <property type="protein sequence ID" value="KAK3551972.1"/>
    <property type="molecule type" value="Genomic_DNA"/>
</dbReference>
<dbReference type="Proteomes" id="UP001274896">
    <property type="component" value="Unassembled WGS sequence"/>
</dbReference>
<protein>
    <submittedName>
        <fullName evidence="1">Uncharacterized protein</fullName>
    </submittedName>
</protein>
<gene>
    <name evidence="1" type="ORF">QTP70_031491</name>
</gene>
<organism evidence="1 2">
    <name type="scientific">Hemibagrus guttatus</name>
    <dbReference type="NCBI Taxonomy" id="175788"/>
    <lineage>
        <taxon>Eukaryota</taxon>
        <taxon>Metazoa</taxon>
        <taxon>Chordata</taxon>
        <taxon>Craniata</taxon>
        <taxon>Vertebrata</taxon>
        <taxon>Euteleostomi</taxon>
        <taxon>Actinopterygii</taxon>
        <taxon>Neopterygii</taxon>
        <taxon>Teleostei</taxon>
        <taxon>Ostariophysi</taxon>
        <taxon>Siluriformes</taxon>
        <taxon>Bagridae</taxon>
        <taxon>Hemibagrus</taxon>
    </lineage>
</organism>
<evidence type="ECO:0000313" key="1">
    <source>
        <dbReference type="EMBL" id="KAK3551972.1"/>
    </source>
</evidence>
<proteinExistence type="predicted"/>
<feature type="non-terminal residue" evidence="1">
    <location>
        <position position="1"/>
    </location>
</feature>
<evidence type="ECO:0000313" key="2">
    <source>
        <dbReference type="Proteomes" id="UP001274896"/>
    </source>
</evidence>
<accession>A0AAE0VEN0</accession>
<keyword evidence="2" id="KW-1185">Reference proteome</keyword>
<comment type="caution">
    <text evidence="1">The sequence shown here is derived from an EMBL/GenBank/DDBJ whole genome shotgun (WGS) entry which is preliminary data.</text>
</comment>
<name>A0AAE0VEN0_9TELE</name>
<dbReference type="AlphaFoldDB" id="A0AAE0VEN0"/>
<sequence>VIGHQGRKHPGRSGNPSQGEFCIFKQQEEEEEDAVKNYGKSFIGSQLQANRGALSKSTFTLSAREPVHTQAGGVT</sequence>